<dbReference type="AlphaFoldDB" id="A0A327KLL7"/>
<dbReference type="OrthoDB" id="9790554at2"/>
<dbReference type="GO" id="GO:0008794">
    <property type="term" value="F:arsenate reductase (glutaredoxin) activity"/>
    <property type="evidence" value="ECO:0007669"/>
    <property type="project" value="UniProtKB-UniRule"/>
</dbReference>
<feature type="region of interest" description="Disordered" evidence="8">
    <location>
        <begin position="120"/>
        <end position="146"/>
    </location>
</feature>
<evidence type="ECO:0000256" key="8">
    <source>
        <dbReference type="SAM" id="MobiDB-lite"/>
    </source>
</evidence>
<dbReference type="NCBIfam" id="TIGR00014">
    <property type="entry name" value="arsC"/>
    <property type="match status" value="1"/>
</dbReference>
<keyword evidence="2" id="KW-0059">Arsenical resistance</keyword>
<dbReference type="PANTHER" id="PTHR30041:SF5">
    <property type="entry name" value="ARSENATE REDUCTASE-RELATED"/>
    <property type="match status" value="1"/>
</dbReference>
<sequence length="146" mass="15615">MDVIIYHNPECGTSRNTLAMIRNAGVEPHVIEYLKCPPSRALLAALIVRAGLTVRQALREKGTPYAALGLADPALSDDALLDAMTAHRILINRPLVVTPKGVRLCRPSELVLDLLPPQRGALSKEDGEPVTDAAGRPVAARPVETA</sequence>
<evidence type="ECO:0000256" key="7">
    <source>
        <dbReference type="RuleBase" id="RU362029"/>
    </source>
</evidence>
<dbReference type="InterPro" id="IPR036249">
    <property type="entry name" value="Thioredoxin-like_sf"/>
</dbReference>
<dbReference type="RefSeq" id="WP_111422397.1">
    <property type="nucleotide sequence ID" value="NZ_NPEX01000367.1"/>
</dbReference>
<gene>
    <name evidence="9" type="primary">arsC</name>
    <name evidence="9" type="ORF">CH341_28010</name>
</gene>
<dbReference type="EC" id="1.20.4.1" evidence="4 7"/>
<dbReference type="Pfam" id="PF03960">
    <property type="entry name" value="ArsC"/>
    <property type="match status" value="1"/>
</dbReference>
<organism evidence="9 10">
    <name type="scientific">Rhodoplanes roseus</name>
    <dbReference type="NCBI Taxonomy" id="29409"/>
    <lineage>
        <taxon>Bacteria</taxon>
        <taxon>Pseudomonadati</taxon>
        <taxon>Pseudomonadota</taxon>
        <taxon>Alphaproteobacteria</taxon>
        <taxon>Hyphomicrobiales</taxon>
        <taxon>Nitrobacteraceae</taxon>
        <taxon>Rhodoplanes</taxon>
    </lineage>
</organism>
<keyword evidence="3 7" id="KW-0560">Oxidoreductase</keyword>
<protein>
    <recommendedName>
        <fullName evidence="5 7">Arsenate reductase</fullName>
        <ecNumber evidence="4 7">1.20.4.1</ecNumber>
    </recommendedName>
</protein>
<dbReference type="PROSITE" id="PS51353">
    <property type="entry name" value="ARSC"/>
    <property type="match status" value="1"/>
</dbReference>
<dbReference type="InterPro" id="IPR006659">
    <property type="entry name" value="Arsenate_reductase"/>
</dbReference>
<evidence type="ECO:0000313" key="10">
    <source>
        <dbReference type="Proteomes" id="UP000249130"/>
    </source>
</evidence>
<dbReference type="SUPFAM" id="SSF52833">
    <property type="entry name" value="Thioredoxin-like"/>
    <property type="match status" value="1"/>
</dbReference>
<accession>A0A327KLL7</accession>
<evidence type="ECO:0000256" key="4">
    <source>
        <dbReference type="ARBA" id="ARBA00038969"/>
    </source>
</evidence>
<dbReference type="Proteomes" id="UP000249130">
    <property type="component" value="Unassembled WGS sequence"/>
</dbReference>
<evidence type="ECO:0000256" key="2">
    <source>
        <dbReference type="ARBA" id="ARBA00022849"/>
    </source>
</evidence>
<comment type="similarity">
    <text evidence="1 6 7">Belongs to the ArsC family.</text>
</comment>
<comment type="catalytic activity">
    <reaction evidence="7">
        <text>[glutaredoxin]-dithiol + arsenate + glutathione + H(+) = glutathionyl-S-S-[glutaredoxin] + arsenite + H2O</text>
        <dbReference type="Rhea" id="RHEA:22016"/>
        <dbReference type="Rhea" id="RHEA-COMP:10729"/>
        <dbReference type="Rhea" id="RHEA-COMP:17668"/>
        <dbReference type="ChEBI" id="CHEBI:15377"/>
        <dbReference type="ChEBI" id="CHEBI:15378"/>
        <dbReference type="ChEBI" id="CHEBI:29242"/>
        <dbReference type="ChEBI" id="CHEBI:29950"/>
        <dbReference type="ChEBI" id="CHEBI:48597"/>
        <dbReference type="ChEBI" id="CHEBI:57925"/>
        <dbReference type="ChEBI" id="CHEBI:146199"/>
        <dbReference type="EC" id="1.20.4.1"/>
    </reaction>
</comment>
<dbReference type="Gene3D" id="3.40.30.10">
    <property type="entry name" value="Glutaredoxin"/>
    <property type="match status" value="1"/>
</dbReference>
<dbReference type="CDD" id="cd03034">
    <property type="entry name" value="ArsC_ArsC"/>
    <property type="match status" value="1"/>
</dbReference>
<evidence type="ECO:0000256" key="6">
    <source>
        <dbReference type="PROSITE-ProRule" id="PRU01282"/>
    </source>
</evidence>
<evidence type="ECO:0000313" key="9">
    <source>
        <dbReference type="EMBL" id="RAI38365.1"/>
    </source>
</evidence>
<dbReference type="GO" id="GO:0046685">
    <property type="term" value="P:response to arsenic-containing substance"/>
    <property type="evidence" value="ECO:0007669"/>
    <property type="project" value="UniProtKB-KW"/>
</dbReference>
<reference evidence="9 10" key="1">
    <citation type="submission" date="2017-07" db="EMBL/GenBank/DDBJ databases">
        <title>Draft Genome Sequences of Select Purple Nonsulfur Bacteria.</title>
        <authorList>
            <person name="Lasarre B."/>
            <person name="Mckinlay J.B."/>
        </authorList>
    </citation>
    <scope>NUCLEOTIDE SEQUENCE [LARGE SCALE GENOMIC DNA]</scope>
    <source>
        <strain evidence="9 10">DSM 5909</strain>
    </source>
</reference>
<evidence type="ECO:0000256" key="3">
    <source>
        <dbReference type="ARBA" id="ARBA00023002"/>
    </source>
</evidence>
<evidence type="ECO:0000256" key="1">
    <source>
        <dbReference type="ARBA" id="ARBA00007198"/>
    </source>
</evidence>
<evidence type="ECO:0000256" key="5">
    <source>
        <dbReference type="ARBA" id="ARBA00039879"/>
    </source>
</evidence>
<comment type="caution">
    <text evidence="9">The sequence shown here is derived from an EMBL/GenBank/DDBJ whole genome shotgun (WGS) entry which is preliminary data.</text>
</comment>
<dbReference type="EMBL" id="NPEX01000367">
    <property type="protein sequence ID" value="RAI38365.1"/>
    <property type="molecule type" value="Genomic_DNA"/>
</dbReference>
<keyword evidence="10" id="KW-1185">Reference proteome</keyword>
<proteinExistence type="inferred from homology"/>
<dbReference type="InterPro" id="IPR006660">
    <property type="entry name" value="Arsenate_reductase-like"/>
</dbReference>
<name>A0A327KLL7_9BRAD</name>
<dbReference type="PANTHER" id="PTHR30041">
    <property type="entry name" value="ARSENATE REDUCTASE"/>
    <property type="match status" value="1"/>
</dbReference>